<organism evidence="4 5">
    <name type="scientific">Planotetraspora thailandica</name>
    <dbReference type="NCBI Taxonomy" id="487172"/>
    <lineage>
        <taxon>Bacteria</taxon>
        <taxon>Bacillati</taxon>
        <taxon>Actinomycetota</taxon>
        <taxon>Actinomycetes</taxon>
        <taxon>Streptosporangiales</taxon>
        <taxon>Streptosporangiaceae</taxon>
        <taxon>Planotetraspora</taxon>
    </lineage>
</organism>
<evidence type="ECO:0000256" key="1">
    <source>
        <dbReference type="ARBA" id="ARBA00006068"/>
    </source>
</evidence>
<feature type="transmembrane region" description="Helical" evidence="2">
    <location>
        <begin position="42"/>
        <end position="66"/>
    </location>
</feature>
<accession>A0A8J3V1J5</accession>
<evidence type="ECO:0000313" key="4">
    <source>
        <dbReference type="EMBL" id="GII55577.1"/>
    </source>
</evidence>
<keyword evidence="2" id="KW-0472">Membrane</keyword>
<dbReference type="EMBL" id="BOOR01000027">
    <property type="protein sequence ID" value="GII55577.1"/>
    <property type="molecule type" value="Genomic_DNA"/>
</dbReference>
<dbReference type="PANTHER" id="PTHR33392:SF6">
    <property type="entry name" value="POLYISOPRENYL-TEICHOIC ACID--PEPTIDOGLYCAN TEICHOIC ACID TRANSFERASE TAGU"/>
    <property type="match status" value="1"/>
</dbReference>
<keyword evidence="2" id="KW-1133">Transmembrane helix</keyword>
<dbReference type="AlphaFoldDB" id="A0A8J3V1J5"/>
<name>A0A8J3V1J5_9ACTN</name>
<reference evidence="4" key="1">
    <citation type="submission" date="2021-01" db="EMBL/GenBank/DDBJ databases">
        <title>Whole genome shotgun sequence of Planotetraspora thailandica NBRC 104271.</title>
        <authorList>
            <person name="Komaki H."/>
            <person name="Tamura T."/>
        </authorList>
    </citation>
    <scope>NUCLEOTIDE SEQUENCE</scope>
    <source>
        <strain evidence="4">NBRC 104271</strain>
    </source>
</reference>
<comment type="caution">
    <text evidence="4">The sequence shown here is derived from an EMBL/GenBank/DDBJ whole genome shotgun (WGS) entry which is preliminary data.</text>
</comment>
<dbReference type="Gene3D" id="3.40.630.190">
    <property type="entry name" value="LCP protein"/>
    <property type="match status" value="1"/>
</dbReference>
<dbReference type="NCBIfam" id="TIGR00350">
    <property type="entry name" value="lytR_cpsA_psr"/>
    <property type="match status" value="1"/>
</dbReference>
<dbReference type="InterPro" id="IPR004474">
    <property type="entry name" value="LytR_CpsA_psr"/>
</dbReference>
<comment type="similarity">
    <text evidence="1">Belongs to the LytR/CpsA/Psr (LCP) family.</text>
</comment>
<dbReference type="Pfam" id="PF03816">
    <property type="entry name" value="LytR_cpsA_psr"/>
    <property type="match status" value="1"/>
</dbReference>
<evidence type="ECO:0000256" key="2">
    <source>
        <dbReference type="SAM" id="Phobius"/>
    </source>
</evidence>
<dbReference type="Proteomes" id="UP000605992">
    <property type="component" value="Unassembled WGS sequence"/>
</dbReference>
<evidence type="ECO:0000259" key="3">
    <source>
        <dbReference type="Pfam" id="PF03816"/>
    </source>
</evidence>
<evidence type="ECO:0000313" key="5">
    <source>
        <dbReference type="Proteomes" id="UP000605992"/>
    </source>
</evidence>
<sequence length="345" mass="37089">MDDLTTLRDLGRTLEHEPPASLVRQRARLLDGSRPRRRMPRLMYGGALLGAIAAVTAAAIVVPSMFLHSNTAKVGQGGPADVKMSGEMNLLVLGVDRRAGSTEPRKSARTDTVMLVHLPADRKKITVVSLPRDLMVRTPSCTSSGGRGAHLGRLAEAFADGGAACAEKTVEATTGMRIDHVVELNYAGFKDVVDALGGVEITLPEAVDDKSSGLRLSPGRHLVKGEGALAYVRVRHNIGDGSDLERIERQQQFMKSLLTKAKASLTDPARLEALVRASSKWIKTDPEMGPKEMLGIARNVAESTSTGVRFVTVPWRVYPPDPNFIELRQPAAGKLFADLGGTSKD</sequence>
<gene>
    <name evidence="4" type="ORF">Pth03_39660</name>
</gene>
<dbReference type="RefSeq" id="WP_203945766.1">
    <property type="nucleotide sequence ID" value="NZ_BOOR01000027.1"/>
</dbReference>
<dbReference type="PANTHER" id="PTHR33392">
    <property type="entry name" value="POLYISOPRENYL-TEICHOIC ACID--PEPTIDOGLYCAN TEICHOIC ACID TRANSFERASE TAGU"/>
    <property type="match status" value="1"/>
</dbReference>
<feature type="domain" description="Cell envelope-related transcriptional attenuator" evidence="3">
    <location>
        <begin position="109"/>
        <end position="262"/>
    </location>
</feature>
<proteinExistence type="inferred from homology"/>
<dbReference type="InterPro" id="IPR050922">
    <property type="entry name" value="LytR/CpsA/Psr_CW_biosynth"/>
</dbReference>
<keyword evidence="5" id="KW-1185">Reference proteome</keyword>
<keyword evidence="2" id="KW-0812">Transmembrane</keyword>
<protein>
    <recommendedName>
        <fullName evidence="3">Cell envelope-related transcriptional attenuator domain-containing protein</fullName>
    </recommendedName>
</protein>